<keyword evidence="2" id="KW-0812">Transmembrane</keyword>
<evidence type="ECO:0000313" key="3">
    <source>
        <dbReference type="EMBL" id="MBB5954729.1"/>
    </source>
</evidence>
<dbReference type="EMBL" id="JACHJN010000002">
    <property type="protein sequence ID" value="MBB5954729.1"/>
    <property type="molecule type" value="Genomic_DNA"/>
</dbReference>
<feature type="transmembrane region" description="Helical" evidence="2">
    <location>
        <begin position="141"/>
        <end position="162"/>
    </location>
</feature>
<proteinExistence type="predicted"/>
<organism evidence="3 4">
    <name type="scientific">Saccharothrix tamanrassetensis</name>
    <dbReference type="NCBI Taxonomy" id="1051531"/>
    <lineage>
        <taxon>Bacteria</taxon>
        <taxon>Bacillati</taxon>
        <taxon>Actinomycetota</taxon>
        <taxon>Actinomycetes</taxon>
        <taxon>Pseudonocardiales</taxon>
        <taxon>Pseudonocardiaceae</taxon>
        <taxon>Saccharothrix</taxon>
    </lineage>
</organism>
<accession>A0A841CBE6</accession>
<evidence type="ECO:0000256" key="2">
    <source>
        <dbReference type="SAM" id="Phobius"/>
    </source>
</evidence>
<feature type="transmembrane region" description="Helical" evidence="2">
    <location>
        <begin position="105"/>
        <end position="129"/>
    </location>
</feature>
<sequence>MSEPDPFASPFHQVDLPGRPGRPRPPVPAFTGYPLPMPEVDSRTFAPPRPAALTAAFWCWIVGAVLVVLVLPAVFYTGGNALADELYAESQQTDQDPMSRQSAEYAARLTPVLFGFGFAVPAVLFVIAAFKLRGGQNWARVLLAVLGGMAILFGSLLFLSFVTGSVPYANWLIGTIWSLVFLASVILGVVAMFLPPSNTYLRSVNLR</sequence>
<dbReference type="Proteomes" id="UP000547510">
    <property type="component" value="Unassembled WGS sequence"/>
</dbReference>
<keyword evidence="4" id="KW-1185">Reference proteome</keyword>
<keyword evidence="2" id="KW-1133">Transmembrane helix</keyword>
<reference evidence="3 4" key="1">
    <citation type="submission" date="2020-08" db="EMBL/GenBank/DDBJ databases">
        <title>Genomic Encyclopedia of Type Strains, Phase III (KMG-III): the genomes of soil and plant-associated and newly described type strains.</title>
        <authorList>
            <person name="Whitman W."/>
        </authorList>
    </citation>
    <scope>NUCLEOTIDE SEQUENCE [LARGE SCALE GENOMIC DNA]</scope>
    <source>
        <strain evidence="3 4">CECT 8640</strain>
    </source>
</reference>
<name>A0A841CBE6_9PSEU</name>
<evidence type="ECO:0000313" key="4">
    <source>
        <dbReference type="Proteomes" id="UP000547510"/>
    </source>
</evidence>
<comment type="caution">
    <text evidence="3">The sequence shown here is derived from an EMBL/GenBank/DDBJ whole genome shotgun (WGS) entry which is preliminary data.</text>
</comment>
<feature type="region of interest" description="Disordered" evidence="1">
    <location>
        <begin position="1"/>
        <end position="30"/>
    </location>
</feature>
<feature type="transmembrane region" description="Helical" evidence="2">
    <location>
        <begin position="168"/>
        <end position="194"/>
    </location>
</feature>
<gene>
    <name evidence="3" type="ORF">FHS29_001299</name>
</gene>
<dbReference type="AlphaFoldDB" id="A0A841CBE6"/>
<feature type="transmembrane region" description="Helical" evidence="2">
    <location>
        <begin position="52"/>
        <end position="76"/>
    </location>
</feature>
<evidence type="ECO:0000256" key="1">
    <source>
        <dbReference type="SAM" id="MobiDB-lite"/>
    </source>
</evidence>
<protein>
    <submittedName>
        <fullName evidence="3">Uncharacterized protein</fullName>
    </submittedName>
</protein>
<dbReference type="RefSeq" id="WP_184689198.1">
    <property type="nucleotide sequence ID" value="NZ_JACHJN010000002.1"/>
</dbReference>
<keyword evidence="2" id="KW-0472">Membrane</keyword>